<dbReference type="EMBL" id="CACVKT020006655">
    <property type="protein sequence ID" value="CAC5402898.1"/>
    <property type="molecule type" value="Genomic_DNA"/>
</dbReference>
<gene>
    <name evidence="3" type="ORF">MCOR_36829</name>
</gene>
<dbReference type="OrthoDB" id="1421090at2759"/>
<dbReference type="PANTHER" id="PTHR24373">
    <property type="entry name" value="SLIT RELATED LEUCINE-RICH REPEAT NEURONAL PROTEIN"/>
    <property type="match status" value="1"/>
</dbReference>
<dbReference type="Pfam" id="PF13855">
    <property type="entry name" value="LRR_8"/>
    <property type="match status" value="1"/>
</dbReference>
<evidence type="ECO:0000313" key="4">
    <source>
        <dbReference type="Proteomes" id="UP000507470"/>
    </source>
</evidence>
<evidence type="ECO:0000256" key="1">
    <source>
        <dbReference type="ARBA" id="ARBA00022729"/>
    </source>
</evidence>
<feature type="chain" id="PRO_5026853195" description="LRRNT domain-containing protein" evidence="2">
    <location>
        <begin position="27"/>
        <end position="340"/>
    </location>
</feature>
<dbReference type="Gene3D" id="3.80.10.10">
    <property type="entry name" value="Ribonuclease Inhibitor"/>
    <property type="match status" value="2"/>
</dbReference>
<protein>
    <recommendedName>
        <fullName evidence="5">LRRNT domain-containing protein</fullName>
    </recommendedName>
</protein>
<accession>A0A6J8D2G5</accession>
<dbReference type="InterPro" id="IPR001611">
    <property type="entry name" value="Leu-rich_rpt"/>
</dbReference>
<evidence type="ECO:0008006" key="5">
    <source>
        <dbReference type="Google" id="ProtNLM"/>
    </source>
</evidence>
<evidence type="ECO:0000256" key="2">
    <source>
        <dbReference type="SAM" id="SignalP"/>
    </source>
</evidence>
<evidence type="ECO:0000313" key="3">
    <source>
        <dbReference type="EMBL" id="CAC5402898.1"/>
    </source>
</evidence>
<dbReference type="PANTHER" id="PTHR24373:SF275">
    <property type="entry name" value="TIR DOMAIN-CONTAINING PROTEIN"/>
    <property type="match status" value="1"/>
</dbReference>
<dbReference type="Proteomes" id="UP000507470">
    <property type="component" value="Unassembled WGS sequence"/>
</dbReference>
<keyword evidence="4" id="KW-1185">Reference proteome</keyword>
<keyword evidence="1 2" id="KW-0732">Signal</keyword>
<dbReference type="InterPro" id="IPR032675">
    <property type="entry name" value="LRR_dom_sf"/>
</dbReference>
<feature type="signal peptide" evidence="2">
    <location>
        <begin position="1"/>
        <end position="26"/>
    </location>
</feature>
<proteinExistence type="predicted"/>
<reference evidence="3 4" key="1">
    <citation type="submission" date="2020-06" db="EMBL/GenBank/DDBJ databases">
        <authorList>
            <person name="Li R."/>
            <person name="Bekaert M."/>
        </authorList>
    </citation>
    <scope>NUCLEOTIDE SEQUENCE [LARGE SCALE GENOMIC DNA]</scope>
    <source>
        <strain evidence="4">wild</strain>
    </source>
</reference>
<name>A0A6J8D2G5_MYTCO</name>
<dbReference type="InterPro" id="IPR050328">
    <property type="entry name" value="Dev_Immune_Receptor"/>
</dbReference>
<sequence>MRSSLRTMRVLIYIYVINSCMKICQTGPCKFDVRCQCRKAKNRYVEVNCSSKKITRIPNLLESTVLLNVSHNLIDSISKELLKAANHLLVLDLSFNRLSSINITTFTGLMKLRYLSLDNNKLEYNDHIFPEGIFKPLKSLSHLSLKNNNYYSMHPDRNFPDKTISDLSELETLELDVTGKYFGEGFDKLLNLKSLILGNRDFFSMSNTTFSNTRNLQNIVLHGIEKVKFRKGSFRKLRYLKHLEISFNSKLGGMISPVEDIAEDFKFTSIETLKLGQTSISLPKFPLCILNNELYTTNITEIYITDHRRKAGHFPVSIGPTPPTLRIFGFIEQWSHSIYN</sequence>
<dbReference type="SUPFAM" id="SSF52058">
    <property type="entry name" value="L domain-like"/>
    <property type="match status" value="1"/>
</dbReference>
<dbReference type="AlphaFoldDB" id="A0A6J8D2G5"/>
<organism evidence="3 4">
    <name type="scientific">Mytilus coruscus</name>
    <name type="common">Sea mussel</name>
    <dbReference type="NCBI Taxonomy" id="42192"/>
    <lineage>
        <taxon>Eukaryota</taxon>
        <taxon>Metazoa</taxon>
        <taxon>Spiralia</taxon>
        <taxon>Lophotrochozoa</taxon>
        <taxon>Mollusca</taxon>
        <taxon>Bivalvia</taxon>
        <taxon>Autobranchia</taxon>
        <taxon>Pteriomorphia</taxon>
        <taxon>Mytilida</taxon>
        <taxon>Mytiloidea</taxon>
        <taxon>Mytilidae</taxon>
        <taxon>Mytilinae</taxon>
        <taxon>Mytilus</taxon>
    </lineage>
</organism>